<evidence type="ECO:0000313" key="1">
    <source>
        <dbReference type="EMBL" id="MFO3716279.1"/>
    </source>
</evidence>
<name>A0ABW9MWW3_9FIRM</name>
<dbReference type="PANTHER" id="PTHR41283:SF1">
    <property type="entry name" value="AMINOGLYCOSIDE PHOSPHOTRANSFERASE DOMAIN-CONTAINING PROTEIN"/>
    <property type="match status" value="1"/>
</dbReference>
<keyword evidence="2" id="KW-1185">Reference proteome</keyword>
<accession>A0ABW9MWW3</accession>
<reference evidence="1 2" key="1">
    <citation type="journal article" date="2025" name="Anaerobe">
        <title>Description of Anaerococcus kampingiae sp. nov., Anaerococcus groningensis sp. nov., Anaerococcus martiniensis sp. nov., and Anaerococcus cruorum sp. nov., isolated from human clinical specimens.</title>
        <authorList>
            <person name="Boiten K.E."/>
            <person name="Meijer J."/>
            <person name="van Wezel E.M."/>
            <person name="Veloo A.C.M."/>
        </authorList>
    </citation>
    <scope>NUCLEOTIDE SEQUENCE [LARGE SCALE GENOMIC DNA]</scope>
    <source>
        <strain evidence="1 2">ENR1039</strain>
    </source>
</reference>
<evidence type="ECO:0008006" key="3">
    <source>
        <dbReference type="Google" id="ProtNLM"/>
    </source>
</evidence>
<evidence type="ECO:0000313" key="2">
    <source>
        <dbReference type="Proteomes" id="UP001638015"/>
    </source>
</evidence>
<dbReference type="Proteomes" id="UP001638015">
    <property type="component" value="Unassembled WGS sequence"/>
</dbReference>
<gene>
    <name evidence="1" type="ORF">ACCQ40_05690</name>
</gene>
<dbReference type="SUPFAM" id="SSF56112">
    <property type="entry name" value="Protein kinase-like (PK-like)"/>
    <property type="match status" value="1"/>
</dbReference>
<dbReference type="Gene3D" id="3.90.1200.10">
    <property type="match status" value="1"/>
</dbReference>
<sequence length="291" mass="34174">MPVYIKNQIENISYFKNSNIVIEEINFLNHDKYRVVTSTGTYLVSLYAKENYDKFASLADNEGDILEKGPLDSENIYEVTRIIKTYRLDEYLTNHSPKENYNLGLSFGRLLRNLHDIKPDQSVDWYETFNTKANYLFFMHGVNEYIGDDDYILIDYINGNKHLTKNIRQSYIYNTIDYDNILIDENNKIEISGLDFKKVGDGVFDFAQVNNFAIKSSDFVRGSYDGYFNNQKAPGKFFRLLALYSAYNILYELVEYRDGSNIDYNKDEIEELLKIFDNFNTDIPSWIKEGY</sequence>
<protein>
    <recommendedName>
        <fullName evidence="3">Kanamycin kinase</fullName>
    </recommendedName>
</protein>
<proteinExistence type="predicted"/>
<dbReference type="EMBL" id="JBGMEH010000006">
    <property type="protein sequence ID" value="MFO3716279.1"/>
    <property type="molecule type" value="Genomic_DNA"/>
</dbReference>
<dbReference type="PANTHER" id="PTHR41283">
    <property type="entry name" value="AMINOGLYCOSIDE PHOSPHOTRANSFERASE"/>
    <property type="match status" value="1"/>
</dbReference>
<dbReference type="RefSeq" id="WP_410032979.1">
    <property type="nucleotide sequence ID" value="NZ_JBGMEH010000006.1"/>
</dbReference>
<organism evidence="1 2">
    <name type="scientific">Anaerococcus cruorum</name>
    <dbReference type="NCBI Taxonomy" id="3115617"/>
    <lineage>
        <taxon>Bacteria</taxon>
        <taxon>Bacillati</taxon>
        <taxon>Bacillota</taxon>
        <taxon>Tissierellia</taxon>
        <taxon>Tissierellales</taxon>
        <taxon>Peptoniphilaceae</taxon>
        <taxon>Anaerococcus</taxon>
    </lineage>
</organism>
<comment type="caution">
    <text evidence="1">The sequence shown here is derived from an EMBL/GenBank/DDBJ whole genome shotgun (WGS) entry which is preliminary data.</text>
</comment>
<dbReference type="InterPro" id="IPR011009">
    <property type="entry name" value="Kinase-like_dom_sf"/>
</dbReference>